<keyword evidence="7" id="KW-1185">Reference proteome</keyword>
<evidence type="ECO:0000313" key="6">
    <source>
        <dbReference type="EMBL" id="GAA1500608.1"/>
    </source>
</evidence>
<dbReference type="InterPro" id="IPR050482">
    <property type="entry name" value="Sensor_HK_TwoCompSys"/>
</dbReference>
<dbReference type="PANTHER" id="PTHR24421:SF63">
    <property type="entry name" value="SENSOR HISTIDINE KINASE DESK"/>
    <property type="match status" value="1"/>
</dbReference>
<dbReference type="SUPFAM" id="SSF55874">
    <property type="entry name" value="ATPase domain of HSP90 chaperone/DNA topoisomerase II/histidine kinase"/>
    <property type="match status" value="1"/>
</dbReference>
<accession>A0ABN1ZKW7</accession>
<keyword evidence="1" id="KW-0808">Transferase</keyword>
<sequence>MIGWWRRRSQAARLEWYVRGSFYGQLTLSPVLIGFLVQLEVSRTALGVVVAGFVVHTVVCLLLVHAGIGSYLGLRPRPTGLILAGGALTVAGMALGFLAYPHATPGRPDGPATAILIVLVVTYVTALCAAVRPRVVLAVVVGSCLFSTVTSSAGAAIALGALLVPIVGAYRVSLWMLGVVRELDRARHVQAGLAVAEERLRFARDLHDVVGRTLSVVALKSELAAQLARRGREEAVAEMLEVRRIAQDSLTELRAVVGGYRAADLDVELAGARALLASAGIECRVIGDGGALPAELQGTLGWVVREGTTNLLRHSEARTCVVTLRTGADAVTLTMTNNGVPASDKIVFGGGLIGLTERITALGGTVTAVRTPPDGFQLLVSLPLLSAAPAVAA</sequence>
<dbReference type="Proteomes" id="UP001501470">
    <property type="component" value="Unassembled WGS sequence"/>
</dbReference>
<feature type="transmembrane region" description="Helical" evidence="4">
    <location>
        <begin position="112"/>
        <end position="130"/>
    </location>
</feature>
<keyword evidence="2 6" id="KW-0418">Kinase</keyword>
<evidence type="ECO:0000256" key="3">
    <source>
        <dbReference type="ARBA" id="ARBA00023012"/>
    </source>
</evidence>
<evidence type="ECO:0000259" key="5">
    <source>
        <dbReference type="Pfam" id="PF07730"/>
    </source>
</evidence>
<keyword evidence="3" id="KW-0902">Two-component regulatory system</keyword>
<dbReference type="Gene3D" id="1.20.5.1930">
    <property type="match status" value="1"/>
</dbReference>
<feature type="domain" description="Signal transduction histidine kinase subgroup 3 dimerisation and phosphoacceptor" evidence="5">
    <location>
        <begin position="198"/>
        <end position="264"/>
    </location>
</feature>
<dbReference type="RefSeq" id="WP_344499364.1">
    <property type="nucleotide sequence ID" value="NZ_BAAAQD010000001.1"/>
</dbReference>
<evidence type="ECO:0000313" key="7">
    <source>
        <dbReference type="Proteomes" id="UP001501470"/>
    </source>
</evidence>
<keyword evidence="4" id="KW-0472">Membrane</keyword>
<dbReference type="EMBL" id="BAAAQD010000001">
    <property type="protein sequence ID" value="GAA1500608.1"/>
    <property type="molecule type" value="Genomic_DNA"/>
</dbReference>
<dbReference type="GO" id="GO:0016301">
    <property type="term" value="F:kinase activity"/>
    <property type="evidence" value="ECO:0007669"/>
    <property type="project" value="UniProtKB-KW"/>
</dbReference>
<protein>
    <submittedName>
        <fullName evidence="6">Histidine kinase</fullName>
    </submittedName>
</protein>
<organism evidence="6 7">
    <name type="scientific">Dactylosporangium maewongense</name>
    <dbReference type="NCBI Taxonomy" id="634393"/>
    <lineage>
        <taxon>Bacteria</taxon>
        <taxon>Bacillati</taxon>
        <taxon>Actinomycetota</taxon>
        <taxon>Actinomycetes</taxon>
        <taxon>Micromonosporales</taxon>
        <taxon>Micromonosporaceae</taxon>
        <taxon>Dactylosporangium</taxon>
    </lineage>
</organism>
<keyword evidence="4" id="KW-0812">Transmembrane</keyword>
<feature type="transmembrane region" description="Helical" evidence="4">
    <location>
        <begin position="80"/>
        <end position="100"/>
    </location>
</feature>
<dbReference type="InterPro" id="IPR036890">
    <property type="entry name" value="HATPase_C_sf"/>
</dbReference>
<dbReference type="Pfam" id="PF07730">
    <property type="entry name" value="HisKA_3"/>
    <property type="match status" value="1"/>
</dbReference>
<feature type="transmembrane region" description="Helical" evidence="4">
    <location>
        <begin position="21"/>
        <end position="39"/>
    </location>
</feature>
<feature type="transmembrane region" description="Helical" evidence="4">
    <location>
        <begin position="135"/>
        <end position="156"/>
    </location>
</feature>
<name>A0ABN1ZKW7_9ACTN</name>
<dbReference type="Gene3D" id="3.30.565.10">
    <property type="entry name" value="Histidine kinase-like ATPase, C-terminal domain"/>
    <property type="match status" value="1"/>
</dbReference>
<evidence type="ECO:0000256" key="4">
    <source>
        <dbReference type="SAM" id="Phobius"/>
    </source>
</evidence>
<dbReference type="PANTHER" id="PTHR24421">
    <property type="entry name" value="NITRATE/NITRITE SENSOR PROTEIN NARX-RELATED"/>
    <property type="match status" value="1"/>
</dbReference>
<keyword evidence="4" id="KW-1133">Transmembrane helix</keyword>
<feature type="transmembrane region" description="Helical" evidence="4">
    <location>
        <begin position="45"/>
        <end position="68"/>
    </location>
</feature>
<dbReference type="CDD" id="cd16917">
    <property type="entry name" value="HATPase_UhpB-NarQ-NarX-like"/>
    <property type="match status" value="1"/>
</dbReference>
<reference evidence="6 7" key="1">
    <citation type="journal article" date="2019" name="Int. J. Syst. Evol. Microbiol.">
        <title>The Global Catalogue of Microorganisms (GCM) 10K type strain sequencing project: providing services to taxonomists for standard genome sequencing and annotation.</title>
        <authorList>
            <consortium name="The Broad Institute Genomics Platform"/>
            <consortium name="The Broad Institute Genome Sequencing Center for Infectious Disease"/>
            <person name="Wu L."/>
            <person name="Ma J."/>
        </authorList>
    </citation>
    <scope>NUCLEOTIDE SEQUENCE [LARGE SCALE GENOMIC DNA]</scope>
    <source>
        <strain evidence="6 7">JCM 15933</strain>
    </source>
</reference>
<gene>
    <name evidence="6" type="ORF">GCM10009827_006900</name>
</gene>
<proteinExistence type="predicted"/>
<evidence type="ECO:0000256" key="2">
    <source>
        <dbReference type="ARBA" id="ARBA00022777"/>
    </source>
</evidence>
<comment type="caution">
    <text evidence="6">The sequence shown here is derived from an EMBL/GenBank/DDBJ whole genome shotgun (WGS) entry which is preliminary data.</text>
</comment>
<evidence type="ECO:0000256" key="1">
    <source>
        <dbReference type="ARBA" id="ARBA00022679"/>
    </source>
</evidence>
<dbReference type="InterPro" id="IPR011712">
    <property type="entry name" value="Sig_transdc_His_kin_sub3_dim/P"/>
</dbReference>